<sequence>MPRGRGRGRGYRGGGGGGGGLLRSPKEETLRRAYGTGGNWNHGVEEYYTADSTGGSNNSAANVVNPYEGSFIQAGIQSTQ</sequence>
<dbReference type="EMBL" id="BMAT01009550">
    <property type="protein sequence ID" value="GFS08431.1"/>
    <property type="molecule type" value="Genomic_DNA"/>
</dbReference>
<protein>
    <submittedName>
        <fullName evidence="2">Uncharacterized protein</fullName>
    </submittedName>
</protein>
<feature type="compositionally biased region" description="Gly residues" evidence="1">
    <location>
        <begin position="11"/>
        <end position="21"/>
    </location>
</feature>
<dbReference type="AlphaFoldDB" id="A0AAV4IDT5"/>
<accession>A0AAV4IDT5</accession>
<proteinExistence type="predicted"/>
<dbReference type="Proteomes" id="UP000762676">
    <property type="component" value="Unassembled WGS sequence"/>
</dbReference>
<comment type="caution">
    <text evidence="2">The sequence shown here is derived from an EMBL/GenBank/DDBJ whole genome shotgun (WGS) entry which is preliminary data.</text>
</comment>
<gene>
    <name evidence="2" type="ORF">ElyMa_004756200</name>
</gene>
<feature type="compositionally biased region" description="Basic residues" evidence="1">
    <location>
        <begin position="1"/>
        <end position="10"/>
    </location>
</feature>
<organism evidence="2 3">
    <name type="scientific">Elysia marginata</name>
    <dbReference type="NCBI Taxonomy" id="1093978"/>
    <lineage>
        <taxon>Eukaryota</taxon>
        <taxon>Metazoa</taxon>
        <taxon>Spiralia</taxon>
        <taxon>Lophotrochozoa</taxon>
        <taxon>Mollusca</taxon>
        <taxon>Gastropoda</taxon>
        <taxon>Heterobranchia</taxon>
        <taxon>Euthyneura</taxon>
        <taxon>Panpulmonata</taxon>
        <taxon>Sacoglossa</taxon>
        <taxon>Placobranchoidea</taxon>
        <taxon>Plakobranchidae</taxon>
        <taxon>Elysia</taxon>
    </lineage>
</organism>
<name>A0AAV4IDT5_9GAST</name>
<feature type="region of interest" description="Disordered" evidence="1">
    <location>
        <begin position="1"/>
        <end position="42"/>
    </location>
</feature>
<evidence type="ECO:0000313" key="2">
    <source>
        <dbReference type="EMBL" id="GFS08431.1"/>
    </source>
</evidence>
<reference evidence="2 3" key="1">
    <citation type="journal article" date="2021" name="Elife">
        <title>Chloroplast acquisition without the gene transfer in kleptoplastic sea slugs, Plakobranchus ocellatus.</title>
        <authorList>
            <person name="Maeda T."/>
            <person name="Takahashi S."/>
            <person name="Yoshida T."/>
            <person name="Shimamura S."/>
            <person name="Takaki Y."/>
            <person name="Nagai Y."/>
            <person name="Toyoda A."/>
            <person name="Suzuki Y."/>
            <person name="Arimoto A."/>
            <person name="Ishii H."/>
            <person name="Satoh N."/>
            <person name="Nishiyama T."/>
            <person name="Hasebe M."/>
            <person name="Maruyama T."/>
            <person name="Minagawa J."/>
            <person name="Obokata J."/>
            <person name="Shigenobu S."/>
        </authorList>
    </citation>
    <scope>NUCLEOTIDE SEQUENCE [LARGE SCALE GENOMIC DNA]</scope>
</reference>
<evidence type="ECO:0000256" key="1">
    <source>
        <dbReference type="SAM" id="MobiDB-lite"/>
    </source>
</evidence>
<evidence type="ECO:0000313" key="3">
    <source>
        <dbReference type="Proteomes" id="UP000762676"/>
    </source>
</evidence>
<keyword evidence="3" id="KW-1185">Reference proteome</keyword>
<feature type="non-terminal residue" evidence="2">
    <location>
        <position position="80"/>
    </location>
</feature>